<evidence type="ECO:0000313" key="2">
    <source>
        <dbReference type="EMBL" id="WOO79969.1"/>
    </source>
</evidence>
<dbReference type="GO" id="GO:0016747">
    <property type="term" value="F:acyltransferase activity, transferring groups other than amino-acyl groups"/>
    <property type="evidence" value="ECO:0007669"/>
    <property type="project" value="TreeGrafter"/>
</dbReference>
<dbReference type="Proteomes" id="UP000827549">
    <property type="component" value="Chromosome 2"/>
</dbReference>
<evidence type="ECO:0000256" key="1">
    <source>
        <dbReference type="ARBA" id="ARBA00022679"/>
    </source>
</evidence>
<keyword evidence="3" id="KW-1185">Reference proteome</keyword>
<gene>
    <name evidence="2" type="primary">AYT1_0</name>
    <name evidence="2" type="ORF">LOC62_02G003485</name>
</gene>
<dbReference type="PANTHER" id="PTHR31642:SF310">
    <property type="entry name" value="FATTY ALCOHOL:CAFFEOYL-COA ACYLTRANSFERASE"/>
    <property type="match status" value="1"/>
</dbReference>
<keyword evidence="1" id="KW-0808">Transferase</keyword>
<dbReference type="EMBL" id="CP086715">
    <property type="protein sequence ID" value="WOO79969.1"/>
    <property type="molecule type" value="Genomic_DNA"/>
</dbReference>
<organism evidence="2 3">
    <name type="scientific">Vanrija pseudolonga</name>
    <dbReference type="NCBI Taxonomy" id="143232"/>
    <lineage>
        <taxon>Eukaryota</taxon>
        <taxon>Fungi</taxon>
        <taxon>Dikarya</taxon>
        <taxon>Basidiomycota</taxon>
        <taxon>Agaricomycotina</taxon>
        <taxon>Tremellomycetes</taxon>
        <taxon>Trichosporonales</taxon>
        <taxon>Trichosporonaceae</taxon>
        <taxon>Vanrija</taxon>
    </lineage>
</organism>
<dbReference type="GeneID" id="87806727"/>
<name>A0AAF0Y8B1_9TREE</name>
<dbReference type="InterPro" id="IPR050317">
    <property type="entry name" value="Plant_Fungal_Acyltransferase"/>
</dbReference>
<protein>
    <submittedName>
        <fullName evidence="2">Trichothecene 3-O-acetyltransferase</fullName>
    </submittedName>
</protein>
<dbReference type="InterPro" id="IPR023213">
    <property type="entry name" value="CAT-like_dom_sf"/>
</dbReference>
<dbReference type="RefSeq" id="XP_062626001.1">
    <property type="nucleotide sequence ID" value="XM_062770017.1"/>
</dbReference>
<proteinExistence type="predicted"/>
<dbReference type="AlphaFoldDB" id="A0AAF0Y8B1"/>
<dbReference type="PANTHER" id="PTHR31642">
    <property type="entry name" value="TRICHOTHECENE 3-O-ACETYLTRANSFERASE"/>
    <property type="match status" value="1"/>
</dbReference>
<reference evidence="2" key="1">
    <citation type="submission" date="2023-10" db="EMBL/GenBank/DDBJ databases">
        <authorList>
            <person name="Noh H."/>
        </authorList>
    </citation>
    <scope>NUCLEOTIDE SEQUENCE</scope>
    <source>
        <strain evidence="2">DUCC4014</strain>
    </source>
</reference>
<accession>A0AAF0Y8B1</accession>
<evidence type="ECO:0000313" key="3">
    <source>
        <dbReference type="Proteomes" id="UP000827549"/>
    </source>
</evidence>
<sequence>MKRKQNVRTVSNYQSELTEAVHCRTNTTTPVLDVRVHPASKAAPHTGPIPLVCVPAVSMPNAAGLVFYDAEGAAALDDLDALQRSLAAVLSAYPQLAGRLRLTQPGDEGRPYTKRYKRTWMSYGQADDPGMRFTVVDDARSLAEILPSPLEGHSGIYQLEAVYDLSLGPELSKPIDAPGRGDGGDGATAGVKITRFTDGAALCFASSHALFDAGALGTFLHDWTAVHAEIAAGKTPTLPSRPFDTDALDALAAGDLDADAADPALVETEAALDVFRYDSWARDPTGKDNPPAPLDAALVPPAEVDALDAAAGRPRGTPPPWHTASGAKPLTYGLEFSADDVRRIHKTTLAGSDSFVSPQDAFAAHIFRLIARARQHSPETQLDFEVACDDRRRFDPPLPETAPGCFNVCLGFNVRAGDVLAPTGGVVAAQRVRSAIEGVTSERLAAWLHRRAHDLDPTREWIVFPGNTTVCSTNWARSALYDADFGAGRPCYVHNLVHGFGGYLVIARKAVPRGEQGSKWFEPGVFVALWLEEEAMGRLIADPELRG</sequence>
<dbReference type="Pfam" id="PF02458">
    <property type="entry name" value="Transferase"/>
    <property type="match status" value="1"/>
</dbReference>
<dbReference type="GO" id="GO:0044550">
    <property type="term" value="P:secondary metabolite biosynthetic process"/>
    <property type="evidence" value="ECO:0007669"/>
    <property type="project" value="TreeGrafter"/>
</dbReference>
<dbReference type="Gene3D" id="3.30.559.10">
    <property type="entry name" value="Chloramphenicol acetyltransferase-like domain"/>
    <property type="match status" value="2"/>
</dbReference>